<dbReference type="GeneID" id="106157339"/>
<organism evidence="2 3">
    <name type="scientific">Lingula anatina</name>
    <name type="common">Brachiopod</name>
    <name type="synonym">Lingula unguis</name>
    <dbReference type="NCBI Taxonomy" id="7574"/>
    <lineage>
        <taxon>Eukaryota</taxon>
        <taxon>Metazoa</taxon>
        <taxon>Spiralia</taxon>
        <taxon>Lophotrochozoa</taxon>
        <taxon>Brachiopoda</taxon>
        <taxon>Linguliformea</taxon>
        <taxon>Lingulata</taxon>
        <taxon>Lingulida</taxon>
        <taxon>Linguloidea</taxon>
        <taxon>Lingulidae</taxon>
        <taxon>Lingula</taxon>
    </lineage>
</organism>
<dbReference type="Proteomes" id="UP000085678">
    <property type="component" value="Unplaced"/>
</dbReference>
<sequence length="269" mass="28304">MAGYLLKVLISTATLQSVLHGAVSLDCLSDQCSYGGSGEPACVTSTSTATTITCPSGELCYTKRQYLKSPGYIYYFERKCKADVGRSCTEDNHYYTCEESCSTDGCNNGNGVPSGYDPLPSSTTTTTSAPGVSTSTSNPGRQCYSCTYVQSADASVGYECVNGVTTIEPIPCPSDRICVVKRVTSLATDRVNSFERGCLPTSSVTAGCTKDVYFNTCTTTCCGHLCNTGTGIPDSETTTTGRSGGGSLKSSPFLFLVLLSCILSRVQMS</sequence>
<gene>
    <name evidence="3" type="primary">LOC106157339</name>
</gene>
<dbReference type="AlphaFoldDB" id="A0A1S3HQV8"/>
<evidence type="ECO:0000313" key="2">
    <source>
        <dbReference type="Proteomes" id="UP000085678"/>
    </source>
</evidence>
<reference evidence="3" key="1">
    <citation type="submission" date="2025-08" db="UniProtKB">
        <authorList>
            <consortium name="RefSeq"/>
        </authorList>
    </citation>
    <scope>IDENTIFICATION</scope>
    <source>
        <tissue evidence="3">Gonads</tissue>
    </source>
</reference>
<evidence type="ECO:0000313" key="3">
    <source>
        <dbReference type="RefSeq" id="XP_013388425.1"/>
    </source>
</evidence>
<protein>
    <submittedName>
        <fullName evidence="3">Uncharacterized protein LOC106157339</fullName>
    </submittedName>
</protein>
<feature type="signal peptide" evidence="1">
    <location>
        <begin position="1"/>
        <end position="24"/>
    </location>
</feature>
<keyword evidence="2" id="KW-1185">Reference proteome</keyword>
<evidence type="ECO:0000256" key="1">
    <source>
        <dbReference type="SAM" id="SignalP"/>
    </source>
</evidence>
<name>A0A1S3HQV8_LINAN</name>
<accession>A0A1S3HQV8</accession>
<feature type="chain" id="PRO_5010299101" evidence="1">
    <location>
        <begin position="25"/>
        <end position="269"/>
    </location>
</feature>
<proteinExistence type="predicted"/>
<dbReference type="InParanoid" id="A0A1S3HQV8"/>
<dbReference type="RefSeq" id="XP_013388425.1">
    <property type="nucleotide sequence ID" value="XM_013532971.1"/>
</dbReference>
<dbReference type="KEGG" id="lak:106157339"/>
<keyword evidence="1" id="KW-0732">Signal</keyword>